<protein>
    <submittedName>
        <fullName evidence="2">Uncharacterized protein</fullName>
    </submittedName>
</protein>
<name>N6WXH2_9GAMM</name>
<dbReference type="PATRIC" id="fig|626887.3.peg.3792"/>
<accession>N6WXH2</accession>
<reference evidence="2 3" key="1">
    <citation type="journal article" date="2013" name="Genome Announc.">
        <title>Genome Sequence of the Polycyclic Aromatic Hydrocarbon-Degrading Bacterium Strain Marinobacter nanhaiticus D15-8WT.</title>
        <authorList>
            <person name="Cui Z."/>
            <person name="Gao W."/>
            <person name="Li Q."/>
            <person name="Xu G."/>
            <person name="Zheng L."/>
        </authorList>
    </citation>
    <scope>NUCLEOTIDE SEQUENCE [LARGE SCALE GENOMIC DNA]</scope>
    <source>
        <strain evidence="2 3">D15-8W</strain>
    </source>
</reference>
<dbReference type="AlphaFoldDB" id="N6WXH2"/>
<gene>
    <name evidence="2" type="ORF">J057_18995</name>
</gene>
<feature type="compositionally biased region" description="Polar residues" evidence="1">
    <location>
        <begin position="400"/>
        <end position="410"/>
    </location>
</feature>
<organism evidence="2 3">
    <name type="scientific">Marinobacter nanhaiticus D15-8W</name>
    <dbReference type="NCBI Taxonomy" id="626887"/>
    <lineage>
        <taxon>Bacteria</taxon>
        <taxon>Pseudomonadati</taxon>
        <taxon>Pseudomonadota</taxon>
        <taxon>Gammaproteobacteria</taxon>
        <taxon>Pseudomonadales</taxon>
        <taxon>Marinobacteraceae</taxon>
        <taxon>Marinobacter</taxon>
    </lineage>
</organism>
<sequence>MKLWLDKGDKLPIRITVQECAQTMAIPRSRAGKILNELTENGYLESQHLTGEKGRPKRQFNVSPEAGRQLQALKPTESREEPHLASIRALLSHRTSNLGADGPILSPSNIVFLIALLSSANECGAVYGLGSTKLMTYTGMTAQRINLQVSKLKKMGLILATVPGVTGRQILGRTTTSYWLDLSHNLLKLPIPSTIIQKTLVTLDSGDAAHALFDIKSQSRTLRRERARKSGKQLSNQETLELATAKLHVEQLMDIPNFDSALVNDFFKEATNSGLRLAFQTVVDRVARVIAFSRMAEIPGEHRKSPTIGQLKTLYRELLPVRFQPFKSAGFPLKENRQMLLRVVFKIASSLASAILANLPTMGGKFSPVVSFELVPTPRGSNFRALIAVVYPPESHSSESKQSNIDTNELTPEAGSES</sequence>
<evidence type="ECO:0000313" key="3">
    <source>
        <dbReference type="Proteomes" id="UP000013165"/>
    </source>
</evidence>
<dbReference type="EMBL" id="APLQ01000014">
    <property type="protein sequence ID" value="ENO13513.1"/>
    <property type="molecule type" value="Genomic_DNA"/>
</dbReference>
<comment type="caution">
    <text evidence="2">The sequence shown here is derived from an EMBL/GenBank/DDBJ whole genome shotgun (WGS) entry which is preliminary data.</text>
</comment>
<proteinExistence type="predicted"/>
<dbReference type="Proteomes" id="UP000013165">
    <property type="component" value="Unassembled WGS sequence"/>
</dbReference>
<feature type="region of interest" description="Disordered" evidence="1">
    <location>
        <begin position="395"/>
        <end position="418"/>
    </location>
</feature>
<evidence type="ECO:0000313" key="2">
    <source>
        <dbReference type="EMBL" id="ENO13513.1"/>
    </source>
</evidence>
<dbReference type="HOGENOM" id="CLU_656891_0_0_6"/>
<keyword evidence="3" id="KW-1185">Reference proteome</keyword>
<evidence type="ECO:0000256" key="1">
    <source>
        <dbReference type="SAM" id="MobiDB-lite"/>
    </source>
</evidence>